<dbReference type="InterPro" id="IPR018490">
    <property type="entry name" value="cNMP-bd_dom_sf"/>
</dbReference>
<evidence type="ECO:0000313" key="3">
    <source>
        <dbReference type="Proteomes" id="UP000070578"/>
    </source>
</evidence>
<protein>
    <submittedName>
        <fullName evidence="2">Putative transcriptional regulator, Crp/Fnr family</fullName>
    </submittedName>
</protein>
<dbReference type="EMBL" id="LSLI01000004">
    <property type="protein sequence ID" value="KXS33592.1"/>
    <property type="molecule type" value="Genomic_DNA"/>
</dbReference>
<dbReference type="InterPro" id="IPR014710">
    <property type="entry name" value="RmlC-like_jellyroll"/>
</dbReference>
<gene>
    <name evidence="2" type="ORF">AWT59_0312</name>
</gene>
<dbReference type="SMART" id="SM00100">
    <property type="entry name" value="cNMP"/>
    <property type="match status" value="1"/>
</dbReference>
<name>A0A139BXD1_9PROT</name>
<dbReference type="AlphaFoldDB" id="A0A139BXD1"/>
<dbReference type="GO" id="GO:0005829">
    <property type="term" value="C:cytosol"/>
    <property type="evidence" value="ECO:0007669"/>
    <property type="project" value="TreeGrafter"/>
</dbReference>
<evidence type="ECO:0000259" key="1">
    <source>
        <dbReference type="PROSITE" id="PS50042"/>
    </source>
</evidence>
<dbReference type="PANTHER" id="PTHR24567">
    <property type="entry name" value="CRP FAMILY TRANSCRIPTIONAL REGULATORY PROTEIN"/>
    <property type="match status" value="1"/>
</dbReference>
<accession>A0A139BXD1</accession>
<dbReference type="SUPFAM" id="SSF51206">
    <property type="entry name" value="cAMP-binding domain-like"/>
    <property type="match status" value="1"/>
</dbReference>
<proteinExistence type="predicted"/>
<dbReference type="Pfam" id="PF00027">
    <property type="entry name" value="cNMP_binding"/>
    <property type="match status" value="1"/>
</dbReference>
<sequence length="178" mass="19769">MWQQFWFDGRHGKEHLEMSNKADYRLIGKSSVCSEISEEEAKTLAAIMGVRHLKDGELIVSEGEADQTLYILASGKVGVISAAPDGTQNLVHTMTAGECAGTRAFVDRSSRKATLRAVGDATVYMLTPAAFDTVVDAHPRLAYKVMRALFRVTHANLMRMNQETQQLSNYINKTQGRY</sequence>
<reference evidence="2 3" key="1">
    <citation type="submission" date="2016-02" db="EMBL/GenBank/DDBJ databases">
        <authorList>
            <person name="Wen L."/>
            <person name="He K."/>
            <person name="Yang H."/>
        </authorList>
    </citation>
    <scope>NUCLEOTIDE SEQUENCE [LARGE SCALE GENOMIC DNA]</scope>
    <source>
        <strain evidence="2">ShG14-8</strain>
    </source>
</reference>
<dbReference type="GO" id="GO:0003700">
    <property type="term" value="F:DNA-binding transcription factor activity"/>
    <property type="evidence" value="ECO:0007669"/>
    <property type="project" value="TreeGrafter"/>
</dbReference>
<evidence type="ECO:0000313" key="2">
    <source>
        <dbReference type="EMBL" id="KXS33592.1"/>
    </source>
</evidence>
<dbReference type="CDD" id="cd00038">
    <property type="entry name" value="CAP_ED"/>
    <property type="match status" value="1"/>
</dbReference>
<dbReference type="Proteomes" id="UP000070578">
    <property type="component" value="Unassembled WGS sequence"/>
</dbReference>
<feature type="domain" description="Cyclic nucleotide-binding" evidence="1">
    <location>
        <begin position="32"/>
        <end position="152"/>
    </location>
</feature>
<dbReference type="InterPro" id="IPR050397">
    <property type="entry name" value="Env_Response_Regulators"/>
</dbReference>
<comment type="caution">
    <text evidence="2">The sequence shown here is derived from an EMBL/GenBank/DDBJ whole genome shotgun (WGS) entry which is preliminary data.</text>
</comment>
<organism evidence="2 3">
    <name type="scientific">Candidatus Gallionella acididurans</name>
    <dbReference type="NCBI Taxonomy" id="1796491"/>
    <lineage>
        <taxon>Bacteria</taxon>
        <taxon>Pseudomonadati</taxon>
        <taxon>Pseudomonadota</taxon>
        <taxon>Betaproteobacteria</taxon>
        <taxon>Nitrosomonadales</taxon>
        <taxon>Gallionellaceae</taxon>
        <taxon>Gallionella</taxon>
    </lineage>
</organism>
<dbReference type="Gene3D" id="2.60.120.10">
    <property type="entry name" value="Jelly Rolls"/>
    <property type="match status" value="1"/>
</dbReference>
<dbReference type="PANTHER" id="PTHR24567:SF26">
    <property type="entry name" value="REGULATORY PROTEIN YEIL"/>
    <property type="match status" value="1"/>
</dbReference>
<reference evidence="2 3" key="2">
    <citation type="submission" date="2016-03" db="EMBL/GenBank/DDBJ databases">
        <title>New uncultured bacterium of the family Gallionellaceae from acid mine drainage: description and reconstruction of genome based on metagenomic analysis of microbial community.</title>
        <authorList>
            <person name="Kadnikov V."/>
            <person name="Ivasenko D."/>
            <person name="Beletsky A."/>
            <person name="Mardanov A."/>
            <person name="Danilova E."/>
            <person name="Pimenov N."/>
            <person name="Karnachuk O."/>
            <person name="Ravin N."/>
        </authorList>
    </citation>
    <scope>NUCLEOTIDE SEQUENCE [LARGE SCALE GENOMIC DNA]</scope>
    <source>
        <strain evidence="2">ShG14-8</strain>
    </source>
</reference>
<dbReference type="PROSITE" id="PS50042">
    <property type="entry name" value="CNMP_BINDING_3"/>
    <property type="match status" value="1"/>
</dbReference>
<dbReference type="InterPro" id="IPR000595">
    <property type="entry name" value="cNMP-bd_dom"/>
</dbReference>